<dbReference type="PANTHER" id="PTHR43806:SF11">
    <property type="entry name" value="CEREVISIN-RELATED"/>
    <property type="match status" value="1"/>
</dbReference>
<evidence type="ECO:0000256" key="5">
    <source>
        <dbReference type="PROSITE-ProRule" id="PRU01240"/>
    </source>
</evidence>
<proteinExistence type="inferred from homology"/>
<evidence type="ECO:0000256" key="6">
    <source>
        <dbReference type="SAM" id="MobiDB-lite"/>
    </source>
</evidence>
<evidence type="ECO:0000256" key="4">
    <source>
        <dbReference type="ARBA" id="ARBA00022825"/>
    </source>
</evidence>
<gene>
    <name evidence="9" type="ORF">IV01_17260</name>
</gene>
<comment type="caution">
    <text evidence="5">Lacks conserved residue(s) required for the propagation of feature annotation.</text>
</comment>
<evidence type="ECO:0000256" key="1">
    <source>
        <dbReference type="ARBA" id="ARBA00011073"/>
    </source>
</evidence>
<comment type="caution">
    <text evidence="9">The sequence shown here is derived from an EMBL/GenBank/DDBJ whole genome shotgun (WGS) entry which is preliminary data.</text>
</comment>
<dbReference type="PROSITE" id="PS00137">
    <property type="entry name" value="SUBTILASE_HIS"/>
    <property type="match status" value="1"/>
</dbReference>
<dbReference type="PROSITE" id="PS51257">
    <property type="entry name" value="PROKAR_LIPOPROTEIN"/>
    <property type="match status" value="1"/>
</dbReference>
<evidence type="ECO:0000313" key="10">
    <source>
        <dbReference type="Proteomes" id="UP000028631"/>
    </source>
</evidence>
<dbReference type="InterPro" id="IPR015500">
    <property type="entry name" value="Peptidase_S8_subtilisin-rel"/>
</dbReference>
<keyword evidence="2" id="KW-0645">Protease</keyword>
<dbReference type="Pfam" id="PF00082">
    <property type="entry name" value="Peptidase_S8"/>
    <property type="match status" value="1"/>
</dbReference>
<dbReference type="GO" id="GO:0006508">
    <property type="term" value="P:proteolysis"/>
    <property type="evidence" value="ECO:0007669"/>
    <property type="project" value="UniProtKB-KW"/>
</dbReference>
<dbReference type="InterPro" id="IPR022398">
    <property type="entry name" value="Peptidase_S8_His-AS"/>
</dbReference>
<sequence>MLSRTLFPAFMVALASLSCAQADEPLRVERLQRCDDLTGREQQTFCLGARGLTSEDVQLKLDGKPLSQSLLERDGQQLKLRLNAADWRSGPLWLEQGGRSSNAVWLSLAGSHVLAATPQQVAKNMDGLTSYVDLVSVIIEERFNGAEEAERIARKFGATVVGSIAPLNTYQLRLPVNDLINRDALVLRIGSEVSVDAVVVEESAAEPEITQPSETDAAPSDGKQPKPTQEQWAANRFMDAVNYYQRRIPAKASSIKPVPIRIGIIERDVDFDAPDFADYLGDCNSGKPRTCLYARDAKKPDGHGSTVAGILAADTGKGGNTGFLRALDGVSQGFEVIVERNSDAGITANVAASVNLVEDGARVINWSWGLHRVGAKNVEGDEVESLIRSGLAMSGYEELLEEFFLWLRRQHPDVLVINSAGNGSSFSGTDEYRLPSSFITEQLLVVGGHQRSKDDDLPIDDPAYVEKRASSNVDSRVDIMAAACTRASTLMAGEQGAVHCGTSYATPMVTGIVAAMLSINPKLTPEQLRMLLRRSAMPIGGNFDFEAMDADDLTAPILPSERNYQMDDKNIGRSARLDMQKALDLSVQSLTRER</sequence>
<dbReference type="SUPFAM" id="SSF52743">
    <property type="entry name" value="Subtilisin-like"/>
    <property type="match status" value="1"/>
</dbReference>
<dbReference type="PATRIC" id="fig|317.175.peg.3596"/>
<dbReference type="PROSITE" id="PS51892">
    <property type="entry name" value="SUBTILASE"/>
    <property type="match status" value="1"/>
</dbReference>
<dbReference type="InterPro" id="IPR023828">
    <property type="entry name" value="Peptidase_S8_Ser-AS"/>
</dbReference>
<dbReference type="PROSITE" id="PS00138">
    <property type="entry name" value="SUBTILASE_SER"/>
    <property type="match status" value="1"/>
</dbReference>
<dbReference type="AlphaFoldDB" id="A0A085VFE9"/>
<keyword evidence="7" id="KW-0732">Signal</keyword>
<dbReference type="OrthoDB" id="6129453at2"/>
<feature type="signal peptide" evidence="7">
    <location>
        <begin position="1"/>
        <end position="22"/>
    </location>
</feature>
<dbReference type="GO" id="GO:0004252">
    <property type="term" value="F:serine-type endopeptidase activity"/>
    <property type="evidence" value="ECO:0007669"/>
    <property type="project" value="InterPro"/>
</dbReference>
<keyword evidence="3" id="KW-0378">Hydrolase</keyword>
<evidence type="ECO:0000256" key="2">
    <source>
        <dbReference type="ARBA" id="ARBA00022670"/>
    </source>
</evidence>
<feature type="domain" description="Peptidase S8/S53" evidence="8">
    <location>
        <begin position="261"/>
        <end position="543"/>
    </location>
</feature>
<evidence type="ECO:0000256" key="7">
    <source>
        <dbReference type="SAM" id="SignalP"/>
    </source>
</evidence>
<keyword evidence="4" id="KW-0720">Serine protease</keyword>
<dbReference type="CDD" id="cd00306">
    <property type="entry name" value="Peptidases_S8_S53"/>
    <property type="match status" value="1"/>
</dbReference>
<evidence type="ECO:0000256" key="3">
    <source>
        <dbReference type="ARBA" id="ARBA00022801"/>
    </source>
</evidence>
<keyword evidence="10" id="KW-1185">Reference proteome</keyword>
<feature type="region of interest" description="Disordered" evidence="6">
    <location>
        <begin position="204"/>
        <end position="229"/>
    </location>
</feature>
<evidence type="ECO:0000313" key="9">
    <source>
        <dbReference type="EMBL" id="KFE54162.1"/>
    </source>
</evidence>
<feature type="chain" id="PRO_5001798955" evidence="7">
    <location>
        <begin position="23"/>
        <end position="594"/>
    </location>
</feature>
<dbReference type="InterPro" id="IPR000209">
    <property type="entry name" value="Peptidase_S8/S53_dom"/>
</dbReference>
<dbReference type="EMBL" id="JPQU01000047">
    <property type="protein sequence ID" value="KFE54162.1"/>
    <property type="molecule type" value="Genomic_DNA"/>
</dbReference>
<comment type="similarity">
    <text evidence="1 5">Belongs to the peptidase S8 family.</text>
</comment>
<protein>
    <submittedName>
        <fullName evidence="9">Peptidase S8 and S53 subtilisin kexin sedolisin</fullName>
    </submittedName>
</protein>
<dbReference type="PANTHER" id="PTHR43806">
    <property type="entry name" value="PEPTIDASE S8"/>
    <property type="match status" value="1"/>
</dbReference>
<organism evidence="9 10">
    <name type="scientific">Pseudomonas syringae</name>
    <dbReference type="NCBI Taxonomy" id="317"/>
    <lineage>
        <taxon>Bacteria</taxon>
        <taxon>Pseudomonadati</taxon>
        <taxon>Pseudomonadota</taxon>
        <taxon>Gammaproteobacteria</taxon>
        <taxon>Pseudomonadales</taxon>
        <taxon>Pseudomonadaceae</taxon>
        <taxon>Pseudomonas</taxon>
    </lineage>
</organism>
<accession>A0A085VFE9</accession>
<name>A0A085VFE9_PSESX</name>
<dbReference type="Gene3D" id="3.40.50.200">
    <property type="entry name" value="Peptidase S8/S53 domain"/>
    <property type="match status" value="1"/>
</dbReference>
<dbReference type="PRINTS" id="PR00723">
    <property type="entry name" value="SUBTILISIN"/>
</dbReference>
<reference evidence="9 10" key="1">
    <citation type="submission" date="2014-07" db="EMBL/GenBank/DDBJ databases">
        <title>Draft Genome Sequences of Environmental Pseudomonas syringae strains.</title>
        <authorList>
            <person name="Baltrus D.A."/>
            <person name="Berge O."/>
            <person name="Morris C."/>
        </authorList>
    </citation>
    <scope>NUCLEOTIDE SEQUENCE [LARGE SCALE GENOMIC DNA]</scope>
    <source>
        <strain evidence="9 10">GAW0119</strain>
    </source>
</reference>
<dbReference type="Proteomes" id="UP000028631">
    <property type="component" value="Unassembled WGS sequence"/>
</dbReference>
<evidence type="ECO:0000259" key="8">
    <source>
        <dbReference type="Pfam" id="PF00082"/>
    </source>
</evidence>
<dbReference type="InterPro" id="IPR050131">
    <property type="entry name" value="Peptidase_S8_subtilisin-like"/>
</dbReference>
<dbReference type="InterPro" id="IPR036852">
    <property type="entry name" value="Peptidase_S8/S53_dom_sf"/>
</dbReference>